<dbReference type="SUPFAM" id="SSF53474">
    <property type="entry name" value="alpha/beta-Hydrolases"/>
    <property type="match status" value="1"/>
</dbReference>
<evidence type="ECO:0000259" key="3">
    <source>
        <dbReference type="Pfam" id="PF00561"/>
    </source>
</evidence>
<dbReference type="RefSeq" id="WP_064123325.1">
    <property type="nucleotide sequence ID" value="NZ_CP015243.1"/>
</dbReference>
<dbReference type="PANTHER" id="PTHR43798:SF31">
    <property type="entry name" value="AB HYDROLASE SUPERFAMILY PROTEIN YCLE"/>
    <property type="match status" value="1"/>
</dbReference>
<dbReference type="PANTHER" id="PTHR43798">
    <property type="entry name" value="MONOACYLGLYCEROL LIPASE"/>
    <property type="match status" value="1"/>
</dbReference>
<dbReference type="PRINTS" id="PR00412">
    <property type="entry name" value="EPOXHYDRLASE"/>
</dbReference>
<gene>
    <name evidence="4" type="ORF">A5892_14025</name>
</gene>
<evidence type="ECO:0000313" key="4">
    <source>
        <dbReference type="EMBL" id="ANF58449.1"/>
    </source>
</evidence>
<dbReference type="FunFam" id="3.40.50.1820:FF:000205">
    <property type="entry name" value="Non-haem bromoperoxidase BPO-A2"/>
    <property type="match status" value="1"/>
</dbReference>
<dbReference type="AlphaFoldDB" id="A0A172YGN1"/>
<protein>
    <recommendedName>
        <fullName evidence="3">AB hydrolase-1 domain-containing protein</fullName>
    </recommendedName>
</protein>
<dbReference type="InterPro" id="IPR000073">
    <property type="entry name" value="AB_hydrolase_1"/>
</dbReference>
<keyword evidence="1" id="KW-0378">Hydrolase</keyword>
<organism evidence="4 5">
    <name type="scientific">Halotalea alkalilenta</name>
    <dbReference type="NCBI Taxonomy" id="376489"/>
    <lineage>
        <taxon>Bacteria</taxon>
        <taxon>Pseudomonadati</taxon>
        <taxon>Pseudomonadota</taxon>
        <taxon>Gammaproteobacteria</taxon>
        <taxon>Oceanospirillales</taxon>
        <taxon>Halomonadaceae</taxon>
        <taxon>Halotalea</taxon>
    </lineage>
</organism>
<dbReference type="KEGG" id="haa:A5892_14025"/>
<dbReference type="InterPro" id="IPR050266">
    <property type="entry name" value="AB_hydrolase_sf"/>
</dbReference>
<dbReference type="Proteomes" id="UP000077875">
    <property type="component" value="Chromosome"/>
</dbReference>
<feature type="domain" description="AB hydrolase-1" evidence="3">
    <location>
        <begin position="32"/>
        <end position="269"/>
    </location>
</feature>
<dbReference type="EMBL" id="CP015243">
    <property type="protein sequence ID" value="ANF58449.1"/>
    <property type="molecule type" value="Genomic_DNA"/>
</dbReference>
<dbReference type="InterPro" id="IPR029058">
    <property type="entry name" value="AB_hydrolase_fold"/>
</dbReference>
<sequence length="283" mass="31596">MPYLNVTHPNQDVLNLHFVDTGFKDPTAPGATVVLIHGWPLSHRMWEPQLEALYQAGHRAIAYDRRGFGDSSKPWSGYDYDTLSDDLHALLEALDLKQVVLVGFSMGGGEVARYIARHGEQRIAKLALLGAVTPYLLKDESNPEGVDGSVFEQMLDGVRKDRPAFLAPFGKAFLNWSEEQPSVSPEWLDYNRIIALFASPHGTLECIKAFSATDFRDDLKRIKLPTLVLHGDSDQTVPFEVSGKRVTEFVPHAQVELIEGGPHGFNLTHVEHTNRQLLDFIKA</sequence>
<accession>A0A172YGN1</accession>
<evidence type="ECO:0000256" key="2">
    <source>
        <dbReference type="ARBA" id="ARBA00038128"/>
    </source>
</evidence>
<evidence type="ECO:0000256" key="1">
    <source>
        <dbReference type="ARBA" id="ARBA00022801"/>
    </source>
</evidence>
<keyword evidence="5" id="KW-1185">Reference proteome</keyword>
<dbReference type="STRING" id="376489.A5892_14025"/>
<comment type="similarity">
    <text evidence="2">Belongs to the AB hydrolase superfamily. Bacterial non-heme haloperoxidase / perhydrolase family.</text>
</comment>
<reference evidence="4 5" key="1">
    <citation type="submission" date="2016-04" db="EMBL/GenBank/DDBJ databases">
        <title>Complete Genome Sequence of Halotalea alkalilenta IHB B 13600.</title>
        <authorList>
            <person name="Swarnkar M.K."/>
            <person name="Sharma A."/>
            <person name="Kaushal K."/>
            <person name="Soni R."/>
            <person name="Rana S."/>
            <person name="Singh A.K."/>
            <person name="Gulati A."/>
        </authorList>
    </citation>
    <scope>NUCLEOTIDE SEQUENCE [LARGE SCALE GENOMIC DNA]</scope>
    <source>
        <strain evidence="4 5">IHB B 13600</strain>
    </source>
</reference>
<dbReference type="GO" id="GO:0016787">
    <property type="term" value="F:hydrolase activity"/>
    <property type="evidence" value="ECO:0007669"/>
    <property type="project" value="UniProtKB-KW"/>
</dbReference>
<proteinExistence type="inferred from homology"/>
<name>A0A172YGN1_9GAMM</name>
<dbReference type="InterPro" id="IPR000639">
    <property type="entry name" value="Epox_hydrolase-like"/>
</dbReference>
<dbReference type="Pfam" id="PF00561">
    <property type="entry name" value="Abhydrolase_1"/>
    <property type="match status" value="1"/>
</dbReference>
<dbReference type="Gene3D" id="3.40.50.1820">
    <property type="entry name" value="alpha/beta hydrolase"/>
    <property type="match status" value="1"/>
</dbReference>
<dbReference type="PRINTS" id="PR00111">
    <property type="entry name" value="ABHYDROLASE"/>
</dbReference>
<evidence type="ECO:0000313" key="5">
    <source>
        <dbReference type="Proteomes" id="UP000077875"/>
    </source>
</evidence>
<dbReference type="GO" id="GO:0016020">
    <property type="term" value="C:membrane"/>
    <property type="evidence" value="ECO:0007669"/>
    <property type="project" value="TreeGrafter"/>
</dbReference>